<feature type="transmembrane region" description="Helical" evidence="1">
    <location>
        <begin position="72"/>
        <end position="94"/>
    </location>
</feature>
<reference evidence="3" key="1">
    <citation type="submission" date="2015-01" db="EMBL/GenBank/DDBJ databases">
        <authorList>
            <person name="Aksoy S."/>
            <person name="Warren W."/>
            <person name="Wilson R.K."/>
        </authorList>
    </citation>
    <scope>NUCLEOTIDE SEQUENCE [LARGE SCALE GENOMIC DNA]</scope>
    <source>
        <strain evidence="3">IAEA</strain>
    </source>
</reference>
<dbReference type="VEuPathDB" id="VectorBase:GPPI042137"/>
<keyword evidence="3" id="KW-1185">Reference proteome</keyword>
<name>A0A1B0BVV6_9MUSC</name>
<protein>
    <submittedName>
        <fullName evidence="2">Uncharacterized protein</fullName>
    </submittedName>
</protein>
<evidence type="ECO:0000256" key="1">
    <source>
        <dbReference type="SAM" id="Phobius"/>
    </source>
</evidence>
<dbReference type="Proteomes" id="UP000092460">
    <property type="component" value="Unassembled WGS sequence"/>
</dbReference>
<keyword evidence="1" id="KW-0472">Membrane</keyword>
<reference evidence="2" key="2">
    <citation type="submission" date="2020-05" db="UniProtKB">
        <authorList>
            <consortium name="EnsemblMetazoa"/>
        </authorList>
    </citation>
    <scope>IDENTIFICATION</scope>
    <source>
        <strain evidence="2">IAEA</strain>
    </source>
</reference>
<accession>A0A1B0BVV6</accession>
<keyword evidence="1" id="KW-0812">Transmembrane</keyword>
<dbReference type="EnsemblMetazoa" id="GPPI042137-RA">
    <property type="protein sequence ID" value="GPPI042137-PA"/>
    <property type="gene ID" value="GPPI042137"/>
</dbReference>
<evidence type="ECO:0000313" key="2">
    <source>
        <dbReference type="EnsemblMetazoa" id="GPPI042137-PA"/>
    </source>
</evidence>
<dbReference type="EMBL" id="JXJN01021502">
    <property type="status" value="NOT_ANNOTATED_CDS"/>
    <property type="molecule type" value="Genomic_DNA"/>
</dbReference>
<evidence type="ECO:0000313" key="3">
    <source>
        <dbReference type="Proteomes" id="UP000092460"/>
    </source>
</evidence>
<keyword evidence="1" id="KW-1133">Transmembrane helix</keyword>
<dbReference type="EMBL" id="JXJN01021501">
    <property type="status" value="NOT_ANNOTATED_CDS"/>
    <property type="molecule type" value="Genomic_DNA"/>
</dbReference>
<dbReference type="AlphaFoldDB" id="A0A1B0BVV6"/>
<sequence length="220" mass="25904">MINFFLEEEKHFFLNDRGMYSTNNAVGGRDLSIAILFCPKACRCRQSKHCRSRQDQIILNALGYKFCGSIQFLLYAILFHIGIRYTLYTILFPINKNEEQDEQSNGPLAVNLNPEIKPFREIAKLLYLLHITQACHLKIVYTLLRFHTIQKKISKNPNSYPCNPRCTKAKYERFLIGVKYCTKIKVHEHVHSNAVIKKNYHNNKKYFNKVNMQETFHKNI</sequence>
<proteinExistence type="predicted"/>
<organism evidence="2 3">
    <name type="scientific">Glossina palpalis gambiensis</name>
    <dbReference type="NCBI Taxonomy" id="67801"/>
    <lineage>
        <taxon>Eukaryota</taxon>
        <taxon>Metazoa</taxon>
        <taxon>Ecdysozoa</taxon>
        <taxon>Arthropoda</taxon>
        <taxon>Hexapoda</taxon>
        <taxon>Insecta</taxon>
        <taxon>Pterygota</taxon>
        <taxon>Neoptera</taxon>
        <taxon>Endopterygota</taxon>
        <taxon>Diptera</taxon>
        <taxon>Brachycera</taxon>
        <taxon>Muscomorpha</taxon>
        <taxon>Hippoboscoidea</taxon>
        <taxon>Glossinidae</taxon>
        <taxon>Glossina</taxon>
    </lineage>
</organism>